<evidence type="ECO:0000313" key="1">
    <source>
        <dbReference type="EMBL" id="RXQ87282.1"/>
    </source>
</evidence>
<comment type="caution">
    <text evidence="1">The sequence shown here is derived from an EMBL/GenBank/DDBJ whole genome shotgun (WGS) entry which is preliminary data.</text>
</comment>
<gene>
    <name evidence="1" type="ORF">EO244_16520</name>
</gene>
<proteinExistence type="predicted"/>
<sequence length="200" mass="23545">MKNTIYLFIVLLVSCSSNKSKESTNATSPIKQKSENKINSTIPESLRDYRNYYYLADISTKDFAELYLLDSVMTNDYKKLYDCLDSLSSYNVDTRDYYFKVLKKALNNLEVVFHQKMGSYLVKNIDDFKEELLDRLIVMNDEEIRFYAQGIEVYLSKTPDKVFKWLDDLKSLEENSTPEKCKNLNLLFNEIENSRNNTME</sequence>
<dbReference type="PROSITE" id="PS51257">
    <property type="entry name" value="PROKAR_LIPOPROTEIN"/>
    <property type="match status" value="1"/>
</dbReference>
<dbReference type="AlphaFoldDB" id="A0A4Q1JHJ7"/>
<dbReference type="RefSeq" id="WP_129255792.1">
    <property type="nucleotide sequence ID" value="NZ_SAXA01000026.1"/>
</dbReference>
<dbReference type="EMBL" id="SAXA01000026">
    <property type="protein sequence ID" value="RXQ87282.1"/>
    <property type="molecule type" value="Genomic_DNA"/>
</dbReference>
<accession>A0A4Q1JHJ7</accession>
<name>A0A4Q1JHJ7_9BACT</name>
<protein>
    <submittedName>
        <fullName evidence="1">Uncharacterized protein</fullName>
    </submittedName>
</protein>
<organism evidence="1 2">
    <name type="scientific">Ancylomarina salipaludis</name>
    <dbReference type="NCBI Taxonomy" id="2501299"/>
    <lineage>
        <taxon>Bacteria</taxon>
        <taxon>Pseudomonadati</taxon>
        <taxon>Bacteroidota</taxon>
        <taxon>Bacteroidia</taxon>
        <taxon>Marinilabiliales</taxon>
        <taxon>Marinifilaceae</taxon>
        <taxon>Ancylomarina</taxon>
    </lineage>
</organism>
<evidence type="ECO:0000313" key="2">
    <source>
        <dbReference type="Proteomes" id="UP000289703"/>
    </source>
</evidence>
<reference evidence="1 2" key="1">
    <citation type="submission" date="2019-01" db="EMBL/GenBank/DDBJ databases">
        <title>Ancylomarina salipaludis sp. nov., isolated from a salt marsh.</title>
        <authorList>
            <person name="Yoon J.-H."/>
        </authorList>
    </citation>
    <scope>NUCLEOTIDE SEQUENCE [LARGE SCALE GENOMIC DNA]</scope>
    <source>
        <strain evidence="1 2">SHSM-M15</strain>
    </source>
</reference>
<keyword evidence="2" id="KW-1185">Reference proteome</keyword>
<dbReference type="Proteomes" id="UP000289703">
    <property type="component" value="Unassembled WGS sequence"/>
</dbReference>